<feature type="transmembrane region" description="Helical" evidence="1">
    <location>
        <begin position="326"/>
        <end position="344"/>
    </location>
</feature>
<dbReference type="EMBL" id="LLYZ01000004">
    <property type="protein sequence ID" value="KQK26367.1"/>
    <property type="molecule type" value="Genomic_DNA"/>
</dbReference>
<feature type="transmembrane region" description="Helical" evidence="1">
    <location>
        <begin position="246"/>
        <end position="268"/>
    </location>
</feature>
<evidence type="ECO:0000313" key="3">
    <source>
        <dbReference type="Proteomes" id="UP000051682"/>
    </source>
</evidence>
<organism evidence="2 3">
    <name type="scientific">Chryseobacterium aquaticum</name>
    <dbReference type="NCBI Taxonomy" id="452084"/>
    <lineage>
        <taxon>Bacteria</taxon>
        <taxon>Pseudomonadati</taxon>
        <taxon>Bacteroidota</taxon>
        <taxon>Flavobacteriia</taxon>
        <taxon>Flavobacteriales</taxon>
        <taxon>Weeksellaceae</taxon>
        <taxon>Chryseobacterium group</taxon>
        <taxon>Chryseobacterium</taxon>
    </lineage>
</organism>
<proteinExistence type="predicted"/>
<feature type="transmembrane region" description="Helical" evidence="1">
    <location>
        <begin position="275"/>
        <end position="294"/>
    </location>
</feature>
<gene>
    <name evidence="2" type="ORF">AR438_06240</name>
</gene>
<protein>
    <recommendedName>
        <fullName evidence="4">Glycosyltransferase RgtA/B/C/D-like domain-containing protein</fullName>
    </recommendedName>
</protein>
<evidence type="ECO:0000313" key="2">
    <source>
        <dbReference type="EMBL" id="KQK26367.1"/>
    </source>
</evidence>
<feature type="transmembrane region" description="Helical" evidence="1">
    <location>
        <begin position="150"/>
        <end position="183"/>
    </location>
</feature>
<keyword evidence="1" id="KW-0472">Membrane</keyword>
<feature type="transmembrane region" description="Helical" evidence="1">
    <location>
        <begin position="43"/>
        <end position="62"/>
    </location>
</feature>
<accession>A0A0Q3HU97</accession>
<dbReference type="Proteomes" id="UP000051682">
    <property type="component" value="Unassembled WGS sequence"/>
</dbReference>
<name>A0A0Q3HU97_9FLAO</name>
<feature type="transmembrane region" description="Helical" evidence="1">
    <location>
        <begin position="190"/>
        <end position="210"/>
    </location>
</feature>
<dbReference type="OrthoDB" id="1232225at2"/>
<sequence length="418" mass="48537">MNKYFTGLILFLIFLGIYIWGSFARIPFADCVGFVLTVEKGEYVTTATATSHFLYVNTAIAIKDIFGLNGIEANRILVLFSAALSVVFVYYSVLSLKANVITSVVAATIFGLSFSFWRNAEIPEVYSYNCLWISLFFLSVIRSFYTEKKIYIILSGIFLGISLWLHIQNILLILGFLIFIYFMRKDRKEAVLSFFIFSIFFISLFILNYFQGLPINSPYSSDQGQWVEDSFKKTLIQYLSDFVKSIFYVIYNYTIFIFFGIIGIITLFKNNREMFFVFLVSSFFVYGFSTFYAVTDNYVFFLPFNIIFAIAIGYGMMHRQKIFRKISFAVILIPLFYIFSYFIVGQTNKGKAFNDFKSYKGGLSYYLLPWMNDNKGILEFIIDKKTAPEPVNWMTISAEEYAEVLKSKGYTDKEIREF</sequence>
<dbReference type="STRING" id="452084.AR438_06240"/>
<reference evidence="2 3" key="1">
    <citation type="submission" date="2015-10" db="EMBL/GenBank/DDBJ databases">
        <title>Chryseobacterium aquaticum genome.</title>
        <authorList>
            <person name="Newman J.D."/>
            <person name="Ferguson M.B."/>
            <person name="Miller J.R."/>
        </authorList>
    </citation>
    <scope>NUCLEOTIDE SEQUENCE [LARGE SCALE GENOMIC DNA]</scope>
    <source>
        <strain evidence="2 3">KCTC 12483</strain>
    </source>
</reference>
<evidence type="ECO:0000256" key="1">
    <source>
        <dbReference type="SAM" id="Phobius"/>
    </source>
</evidence>
<feature type="transmembrane region" description="Helical" evidence="1">
    <location>
        <begin position="125"/>
        <end position="144"/>
    </location>
</feature>
<dbReference type="InterPro" id="IPR021280">
    <property type="entry name" value="TMEM260-like"/>
</dbReference>
<feature type="transmembrane region" description="Helical" evidence="1">
    <location>
        <begin position="100"/>
        <end position="118"/>
    </location>
</feature>
<keyword evidence="1" id="KW-0812">Transmembrane</keyword>
<dbReference type="AlphaFoldDB" id="A0A0Q3HU97"/>
<comment type="caution">
    <text evidence="2">The sequence shown here is derived from an EMBL/GenBank/DDBJ whole genome shotgun (WGS) entry which is preliminary data.</text>
</comment>
<dbReference type="RefSeq" id="WP_056013239.1">
    <property type="nucleotide sequence ID" value="NZ_LLYZ01000004.1"/>
</dbReference>
<feature type="transmembrane region" description="Helical" evidence="1">
    <location>
        <begin position="74"/>
        <end position="94"/>
    </location>
</feature>
<dbReference type="Pfam" id="PF11028">
    <property type="entry name" value="TMEM260-like"/>
    <property type="match status" value="1"/>
</dbReference>
<evidence type="ECO:0008006" key="4">
    <source>
        <dbReference type="Google" id="ProtNLM"/>
    </source>
</evidence>
<feature type="transmembrane region" description="Helical" evidence="1">
    <location>
        <begin position="300"/>
        <end position="317"/>
    </location>
</feature>
<keyword evidence="3" id="KW-1185">Reference proteome</keyword>
<keyword evidence="1" id="KW-1133">Transmembrane helix</keyword>